<dbReference type="Pfam" id="PF01799">
    <property type="entry name" value="Fer2_2"/>
    <property type="match status" value="1"/>
</dbReference>
<dbReference type="Proteomes" id="UP000199532">
    <property type="component" value="Unassembled WGS sequence"/>
</dbReference>
<name>A0A1H6YTN0_9BACT</name>
<dbReference type="Pfam" id="PF00111">
    <property type="entry name" value="Fer2"/>
    <property type="match status" value="1"/>
</dbReference>
<dbReference type="InterPro" id="IPR051452">
    <property type="entry name" value="Diverse_Oxidoreductases"/>
</dbReference>
<proteinExistence type="predicted"/>
<dbReference type="SUPFAM" id="SSF47741">
    <property type="entry name" value="CO dehydrogenase ISP C-domain like"/>
    <property type="match status" value="1"/>
</dbReference>
<dbReference type="AlphaFoldDB" id="A0A1H6YTN0"/>
<dbReference type="InterPro" id="IPR036884">
    <property type="entry name" value="2Fe-2S-bd_dom_sf"/>
</dbReference>
<keyword evidence="3" id="KW-0408">Iron</keyword>
<keyword evidence="1" id="KW-0001">2Fe-2S</keyword>
<dbReference type="PANTHER" id="PTHR44379">
    <property type="entry name" value="OXIDOREDUCTASE WITH IRON-SULFUR SUBUNIT"/>
    <property type="match status" value="1"/>
</dbReference>
<evidence type="ECO:0000313" key="6">
    <source>
        <dbReference type="EMBL" id="SEJ43194.1"/>
    </source>
</evidence>
<dbReference type="Gene3D" id="3.10.20.30">
    <property type="match status" value="1"/>
</dbReference>
<keyword evidence="4" id="KW-0411">Iron-sulfur</keyword>
<dbReference type="InterPro" id="IPR012675">
    <property type="entry name" value="Beta-grasp_dom_sf"/>
</dbReference>
<dbReference type="InterPro" id="IPR002888">
    <property type="entry name" value="2Fe-2S-bd"/>
</dbReference>
<accession>A0A1H6YTN0</accession>
<dbReference type="CDD" id="cd00207">
    <property type="entry name" value="fer2"/>
    <property type="match status" value="1"/>
</dbReference>
<dbReference type="GO" id="GO:0051537">
    <property type="term" value="F:2 iron, 2 sulfur cluster binding"/>
    <property type="evidence" value="ECO:0007669"/>
    <property type="project" value="UniProtKB-KW"/>
</dbReference>
<dbReference type="PROSITE" id="PS51085">
    <property type="entry name" value="2FE2S_FER_2"/>
    <property type="match status" value="1"/>
</dbReference>
<keyword evidence="7" id="KW-1185">Reference proteome</keyword>
<evidence type="ECO:0000259" key="5">
    <source>
        <dbReference type="PROSITE" id="PS51085"/>
    </source>
</evidence>
<gene>
    <name evidence="6" type="ORF">SAMN04487995_4693</name>
</gene>
<dbReference type="OrthoDB" id="9796880at2"/>
<dbReference type="EMBL" id="FNXY01000007">
    <property type="protein sequence ID" value="SEJ43194.1"/>
    <property type="molecule type" value="Genomic_DNA"/>
</dbReference>
<dbReference type="GO" id="GO:0046872">
    <property type="term" value="F:metal ion binding"/>
    <property type="evidence" value="ECO:0007669"/>
    <property type="project" value="UniProtKB-KW"/>
</dbReference>
<keyword evidence="2" id="KW-0479">Metal-binding</keyword>
<evidence type="ECO:0000256" key="2">
    <source>
        <dbReference type="ARBA" id="ARBA00022723"/>
    </source>
</evidence>
<dbReference type="PANTHER" id="PTHR44379:SF6">
    <property type="entry name" value="BLR6046 PROTEIN"/>
    <property type="match status" value="1"/>
</dbReference>
<dbReference type="SUPFAM" id="SSF54292">
    <property type="entry name" value="2Fe-2S ferredoxin-like"/>
    <property type="match status" value="1"/>
</dbReference>
<dbReference type="STRING" id="408657.SAMN04487995_4693"/>
<protein>
    <submittedName>
        <fullName evidence="6">Nicotinate dehydrogenase subunit A</fullName>
    </submittedName>
</protein>
<evidence type="ECO:0000313" key="7">
    <source>
        <dbReference type="Proteomes" id="UP000199532"/>
    </source>
</evidence>
<dbReference type="GO" id="GO:0016491">
    <property type="term" value="F:oxidoreductase activity"/>
    <property type="evidence" value="ECO:0007669"/>
    <property type="project" value="InterPro"/>
</dbReference>
<dbReference type="RefSeq" id="WP_090338731.1">
    <property type="nucleotide sequence ID" value="NZ_FNXY01000007.1"/>
</dbReference>
<dbReference type="InterPro" id="IPR001041">
    <property type="entry name" value="2Fe-2S_ferredoxin-type"/>
</dbReference>
<dbReference type="Gene3D" id="1.10.150.120">
    <property type="entry name" value="[2Fe-2S]-binding domain"/>
    <property type="match status" value="1"/>
</dbReference>
<dbReference type="InterPro" id="IPR036010">
    <property type="entry name" value="2Fe-2S_ferredoxin-like_sf"/>
</dbReference>
<evidence type="ECO:0000256" key="3">
    <source>
        <dbReference type="ARBA" id="ARBA00023004"/>
    </source>
</evidence>
<sequence length="156" mass="17028">MAAKITLKVNGKSYQEDVDPDMPLLYFLRNNLQLNGPKYGCGIERCGSCMVLLNGKANPSCIIPASAAQELEITTLEGLAKGEKLDIVQEAFIEEQAAQCGYCMNGMIISAKALLSENKNPTDLQIRQALQRVLCRCGTHTRIINAVKNAAQKINN</sequence>
<evidence type="ECO:0000256" key="4">
    <source>
        <dbReference type="ARBA" id="ARBA00023014"/>
    </source>
</evidence>
<feature type="domain" description="2Fe-2S ferredoxin-type" evidence="5">
    <location>
        <begin position="3"/>
        <end position="79"/>
    </location>
</feature>
<reference evidence="6 7" key="1">
    <citation type="submission" date="2016-10" db="EMBL/GenBank/DDBJ databases">
        <authorList>
            <person name="de Groot N.N."/>
        </authorList>
    </citation>
    <scope>NUCLEOTIDE SEQUENCE [LARGE SCALE GENOMIC DNA]</scope>
    <source>
        <strain evidence="6 7">DSM 19938</strain>
    </source>
</reference>
<organism evidence="6 7">
    <name type="scientific">Dyadobacter koreensis</name>
    <dbReference type="NCBI Taxonomy" id="408657"/>
    <lineage>
        <taxon>Bacteria</taxon>
        <taxon>Pseudomonadati</taxon>
        <taxon>Bacteroidota</taxon>
        <taxon>Cytophagia</taxon>
        <taxon>Cytophagales</taxon>
        <taxon>Spirosomataceae</taxon>
        <taxon>Dyadobacter</taxon>
    </lineage>
</organism>
<evidence type="ECO:0000256" key="1">
    <source>
        <dbReference type="ARBA" id="ARBA00022714"/>
    </source>
</evidence>